<dbReference type="HAMAP" id="MF_00972">
    <property type="entry name" value="tRNA_aden_deaminase"/>
    <property type="match status" value="1"/>
</dbReference>
<dbReference type="FunFam" id="3.40.140.10:FF:000005">
    <property type="entry name" value="tRNA-specific adenosine deaminase"/>
    <property type="match status" value="1"/>
</dbReference>
<evidence type="ECO:0000256" key="3">
    <source>
        <dbReference type="ARBA" id="ARBA00022723"/>
    </source>
</evidence>
<comment type="cofactor">
    <cofactor evidence="7">
        <name>Zn(2+)</name>
        <dbReference type="ChEBI" id="CHEBI:29105"/>
    </cofactor>
    <text evidence="7">Binds 1 zinc ion per subunit.</text>
</comment>
<keyword evidence="10" id="KW-1185">Reference proteome</keyword>
<keyword evidence="5 7" id="KW-0862">Zinc</keyword>
<evidence type="ECO:0000256" key="4">
    <source>
        <dbReference type="ARBA" id="ARBA00022801"/>
    </source>
</evidence>
<proteinExistence type="inferred from homology"/>
<sequence length="169" mass="18326">MSQDTQSQIDQRWMAKAMALAEQAQALGEVPVGAVLVKDDQCIATGINRSIVDHNATGHAEIQCLQQAGQALQNYRLIDTTLYVTLEPCPMCAGAIVHARVGRVVFGAYDQKTGAAGSVMDLLSDTRLNHQPQVDGGVLEAECGEQLSNFFKMRRAEKKALKQALKSKI</sequence>
<keyword evidence="2 7" id="KW-0819">tRNA processing</keyword>
<comment type="similarity">
    <text evidence="7">Belongs to the cytidine and deoxycytidylate deaminase family.</text>
</comment>
<dbReference type="Proteomes" id="UP001161422">
    <property type="component" value="Unassembled WGS sequence"/>
</dbReference>
<dbReference type="Gene3D" id="3.40.140.10">
    <property type="entry name" value="Cytidine Deaminase, domain 2"/>
    <property type="match status" value="1"/>
</dbReference>
<dbReference type="AlphaFoldDB" id="A0AA37VX67"/>
<evidence type="ECO:0000259" key="8">
    <source>
        <dbReference type="PROSITE" id="PS51747"/>
    </source>
</evidence>
<feature type="binding site" evidence="7">
    <location>
        <position position="92"/>
    </location>
    <ligand>
        <name>Zn(2+)</name>
        <dbReference type="ChEBI" id="CHEBI:29105"/>
        <note>catalytic</note>
    </ligand>
</feature>
<evidence type="ECO:0000313" key="10">
    <source>
        <dbReference type="Proteomes" id="UP001161422"/>
    </source>
</evidence>
<dbReference type="CDD" id="cd01285">
    <property type="entry name" value="nucleoside_deaminase"/>
    <property type="match status" value="1"/>
</dbReference>
<evidence type="ECO:0000313" key="9">
    <source>
        <dbReference type="EMBL" id="GLP95155.1"/>
    </source>
</evidence>
<dbReference type="GO" id="GO:0052717">
    <property type="term" value="F:tRNA-specific adenosine-34 deaminase activity"/>
    <property type="evidence" value="ECO:0007669"/>
    <property type="project" value="UniProtKB-UniRule"/>
</dbReference>
<gene>
    <name evidence="7 9" type="primary">tadA</name>
    <name evidence="9" type="ORF">GCM10007895_04610</name>
</gene>
<name>A0AA37VX67_9GAMM</name>
<comment type="subunit">
    <text evidence="1 7">Homodimer.</text>
</comment>
<evidence type="ECO:0000256" key="6">
    <source>
        <dbReference type="ARBA" id="ARBA00048045"/>
    </source>
</evidence>
<evidence type="ECO:0000256" key="7">
    <source>
        <dbReference type="HAMAP-Rule" id="MF_00972"/>
    </source>
</evidence>
<evidence type="ECO:0000256" key="1">
    <source>
        <dbReference type="ARBA" id="ARBA00011738"/>
    </source>
</evidence>
<protein>
    <recommendedName>
        <fullName evidence="7">tRNA-specific adenosine deaminase</fullName>
        <ecNumber evidence="7">3.5.4.33</ecNumber>
    </recommendedName>
</protein>
<organism evidence="9 10">
    <name type="scientific">Paraferrimonas sedimenticola</name>
    <dbReference type="NCBI Taxonomy" id="375674"/>
    <lineage>
        <taxon>Bacteria</taxon>
        <taxon>Pseudomonadati</taxon>
        <taxon>Pseudomonadota</taxon>
        <taxon>Gammaproteobacteria</taxon>
        <taxon>Alteromonadales</taxon>
        <taxon>Ferrimonadaceae</taxon>
        <taxon>Paraferrimonas</taxon>
    </lineage>
</organism>
<dbReference type="GO" id="GO:0002100">
    <property type="term" value="P:tRNA wobble adenosine to inosine editing"/>
    <property type="evidence" value="ECO:0007669"/>
    <property type="project" value="UniProtKB-UniRule"/>
</dbReference>
<reference evidence="9" key="2">
    <citation type="submission" date="2023-01" db="EMBL/GenBank/DDBJ databases">
        <title>Draft genome sequence of Paraferrimonas sedimenticola strain NBRC 101628.</title>
        <authorList>
            <person name="Sun Q."/>
            <person name="Mori K."/>
        </authorList>
    </citation>
    <scope>NUCLEOTIDE SEQUENCE</scope>
    <source>
        <strain evidence="9">NBRC 101628</strain>
    </source>
</reference>
<reference evidence="9" key="1">
    <citation type="journal article" date="2014" name="Int. J. Syst. Evol. Microbiol.">
        <title>Complete genome sequence of Corynebacterium casei LMG S-19264T (=DSM 44701T), isolated from a smear-ripened cheese.</title>
        <authorList>
            <consortium name="US DOE Joint Genome Institute (JGI-PGF)"/>
            <person name="Walter F."/>
            <person name="Albersmeier A."/>
            <person name="Kalinowski J."/>
            <person name="Ruckert C."/>
        </authorList>
    </citation>
    <scope>NUCLEOTIDE SEQUENCE</scope>
    <source>
        <strain evidence="9">NBRC 101628</strain>
    </source>
</reference>
<dbReference type="PANTHER" id="PTHR11079:SF202">
    <property type="entry name" value="TRNA-SPECIFIC ADENOSINE DEAMINASE"/>
    <property type="match status" value="1"/>
</dbReference>
<dbReference type="RefSeq" id="WP_281254661.1">
    <property type="nucleotide sequence ID" value="NZ_BSNC01000001.1"/>
</dbReference>
<feature type="active site" description="Proton donor" evidence="7">
    <location>
        <position position="61"/>
    </location>
</feature>
<comment type="caution">
    <text evidence="9">The sequence shown here is derived from an EMBL/GenBank/DDBJ whole genome shotgun (WGS) entry which is preliminary data.</text>
</comment>
<evidence type="ECO:0000256" key="2">
    <source>
        <dbReference type="ARBA" id="ARBA00022694"/>
    </source>
</evidence>
<feature type="binding site" evidence="7">
    <location>
        <position position="59"/>
    </location>
    <ligand>
        <name>Zn(2+)</name>
        <dbReference type="ChEBI" id="CHEBI:29105"/>
        <note>catalytic</note>
    </ligand>
</feature>
<comment type="function">
    <text evidence="7">Catalyzes the deamination of adenosine to inosine at the wobble position 34 of tRNA(Arg2).</text>
</comment>
<comment type="catalytic activity">
    <reaction evidence="6 7">
        <text>adenosine(34) in tRNA + H2O + H(+) = inosine(34) in tRNA + NH4(+)</text>
        <dbReference type="Rhea" id="RHEA:43168"/>
        <dbReference type="Rhea" id="RHEA-COMP:10373"/>
        <dbReference type="Rhea" id="RHEA-COMP:10374"/>
        <dbReference type="ChEBI" id="CHEBI:15377"/>
        <dbReference type="ChEBI" id="CHEBI:15378"/>
        <dbReference type="ChEBI" id="CHEBI:28938"/>
        <dbReference type="ChEBI" id="CHEBI:74411"/>
        <dbReference type="ChEBI" id="CHEBI:82852"/>
        <dbReference type="EC" id="3.5.4.33"/>
    </reaction>
</comment>
<dbReference type="GO" id="GO:0008270">
    <property type="term" value="F:zinc ion binding"/>
    <property type="evidence" value="ECO:0007669"/>
    <property type="project" value="UniProtKB-UniRule"/>
</dbReference>
<accession>A0AA37VX67</accession>
<dbReference type="PANTHER" id="PTHR11079">
    <property type="entry name" value="CYTOSINE DEAMINASE FAMILY MEMBER"/>
    <property type="match status" value="1"/>
</dbReference>
<dbReference type="EMBL" id="BSNC01000001">
    <property type="protein sequence ID" value="GLP95155.1"/>
    <property type="molecule type" value="Genomic_DNA"/>
</dbReference>
<keyword evidence="4 7" id="KW-0378">Hydrolase</keyword>
<keyword evidence="3 7" id="KW-0479">Metal-binding</keyword>
<evidence type="ECO:0000256" key="5">
    <source>
        <dbReference type="ARBA" id="ARBA00022833"/>
    </source>
</evidence>
<dbReference type="InterPro" id="IPR058535">
    <property type="entry name" value="MafB19-deam"/>
</dbReference>
<dbReference type="EC" id="3.5.4.33" evidence="7"/>
<dbReference type="SUPFAM" id="SSF53927">
    <property type="entry name" value="Cytidine deaminase-like"/>
    <property type="match status" value="1"/>
</dbReference>
<dbReference type="InterPro" id="IPR016193">
    <property type="entry name" value="Cytidine_deaminase-like"/>
</dbReference>
<dbReference type="InterPro" id="IPR028883">
    <property type="entry name" value="tRNA_aden_deaminase"/>
</dbReference>
<dbReference type="Pfam" id="PF14437">
    <property type="entry name" value="MafB19-deam"/>
    <property type="match status" value="1"/>
</dbReference>
<dbReference type="PROSITE" id="PS51747">
    <property type="entry name" value="CYT_DCMP_DEAMINASES_2"/>
    <property type="match status" value="1"/>
</dbReference>
<dbReference type="NCBIfam" id="NF008113">
    <property type="entry name" value="PRK10860.1"/>
    <property type="match status" value="1"/>
</dbReference>
<dbReference type="InterPro" id="IPR002125">
    <property type="entry name" value="CMP_dCMP_dom"/>
</dbReference>
<feature type="binding site" evidence="7">
    <location>
        <position position="89"/>
    </location>
    <ligand>
        <name>Zn(2+)</name>
        <dbReference type="ChEBI" id="CHEBI:29105"/>
        <note>catalytic</note>
    </ligand>
</feature>
<feature type="domain" description="CMP/dCMP-type deaminase" evidence="8">
    <location>
        <begin position="8"/>
        <end position="135"/>
    </location>
</feature>